<evidence type="ECO:0000313" key="2">
    <source>
        <dbReference type="EMBL" id="SIN65721.1"/>
    </source>
</evidence>
<organism evidence="2 3">
    <name type="scientific">Acetomicrobium flavidum</name>
    <dbReference type="NCBI Taxonomy" id="49896"/>
    <lineage>
        <taxon>Bacteria</taxon>
        <taxon>Thermotogati</taxon>
        <taxon>Synergistota</taxon>
        <taxon>Synergistia</taxon>
        <taxon>Synergistales</taxon>
        <taxon>Acetomicrobiaceae</taxon>
        <taxon>Acetomicrobium</taxon>
    </lineage>
</organism>
<proteinExistence type="predicted"/>
<name>A0ABY1JCG0_9BACT</name>
<dbReference type="PANTHER" id="PTHR48100">
    <property type="entry name" value="BROAD-SPECIFICITY PHOSPHATASE YOR283W-RELATED"/>
    <property type="match status" value="1"/>
</dbReference>
<dbReference type="SMART" id="SM00855">
    <property type="entry name" value="PGAM"/>
    <property type="match status" value="1"/>
</dbReference>
<dbReference type="InterPro" id="IPR013078">
    <property type="entry name" value="His_Pase_superF_clade-1"/>
</dbReference>
<dbReference type="EMBL" id="FSQZ01000001">
    <property type="protein sequence ID" value="SIN65721.1"/>
    <property type="molecule type" value="Genomic_DNA"/>
</dbReference>
<comment type="caution">
    <text evidence="2">The sequence shown here is derived from an EMBL/GenBank/DDBJ whole genome shotgun (WGS) entry which is preliminary data.</text>
</comment>
<accession>A0ABY1JCG0</accession>
<dbReference type="EC" id="3.1.3.73" evidence="1"/>
<gene>
    <name evidence="2" type="ORF">SAMN05444368_0803</name>
</gene>
<dbReference type="PANTHER" id="PTHR48100:SF1">
    <property type="entry name" value="HISTIDINE PHOSPHATASE FAMILY PROTEIN-RELATED"/>
    <property type="match status" value="1"/>
</dbReference>
<dbReference type="CDD" id="cd07067">
    <property type="entry name" value="HP_PGM_like"/>
    <property type="match status" value="1"/>
</dbReference>
<evidence type="ECO:0000256" key="1">
    <source>
        <dbReference type="NCBIfam" id="TIGR03162"/>
    </source>
</evidence>
<dbReference type="RefSeq" id="WP_074199347.1">
    <property type="nucleotide sequence ID" value="NZ_FSQZ01000001.1"/>
</dbReference>
<dbReference type="NCBIfam" id="TIGR03162">
    <property type="entry name" value="ribazole_cobC"/>
    <property type="match status" value="1"/>
</dbReference>
<evidence type="ECO:0000313" key="3">
    <source>
        <dbReference type="Proteomes" id="UP000185093"/>
    </source>
</evidence>
<sequence length="215" mass="24075">MRRIFLLRHGKTEWNGQFRYQGKSDVPLNEEGRLQAQRAALRLTSLDIDAIYASPLSRAKETAHIVSRTLGVPIKGFYEELCEMNFGAWEGLTAPDIERSYAESFRLWRRNPEKVKIPKGESFTEVVERVTCGMKKILNDAGENILVVAHGGSIRAALAGLFAMDISASWRIRIDNCSLTSMELGSDRVMLAFANDTLHLLVDDEGLVPNLPVLI</sequence>
<dbReference type="Gene3D" id="3.40.50.1240">
    <property type="entry name" value="Phosphoglycerate mutase-like"/>
    <property type="match status" value="1"/>
</dbReference>
<reference evidence="2 3" key="1">
    <citation type="submission" date="2016-11" db="EMBL/GenBank/DDBJ databases">
        <authorList>
            <person name="Varghese N."/>
            <person name="Submissions S."/>
        </authorList>
    </citation>
    <scope>NUCLEOTIDE SEQUENCE [LARGE SCALE GENOMIC DNA]</scope>
    <source>
        <strain evidence="2 3">DSM 20664</strain>
    </source>
</reference>
<dbReference type="InterPro" id="IPR050275">
    <property type="entry name" value="PGM_Phosphatase"/>
</dbReference>
<keyword evidence="3" id="KW-1185">Reference proteome</keyword>
<dbReference type="Proteomes" id="UP000185093">
    <property type="component" value="Unassembled WGS sequence"/>
</dbReference>
<dbReference type="InterPro" id="IPR029033">
    <property type="entry name" value="His_PPase_superfam"/>
</dbReference>
<dbReference type="Pfam" id="PF00300">
    <property type="entry name" value="His_Phos_1"/>
    <property type="match status" value="1"/>
</dbReference>
<dbReference type="InterPro" id="IPR017578">
    <property type="entry name" value="Ribazole_CobC"/>
</dbReference>
<protein>
    <recommendedName>
        <fullName evidence="1">Alpha-ribazole phosphatase</fullName>
        <ecNumber evidence="1">3.1.3.73</ecNumber>
    </recommendedName>
</protein>
<dbReference type="SUPFAM" id="SSF53254">
    <property type="entry name" value="Phosphoglycerate mutase-like"/>
    <property type="match status" value="1"/>
</dbReference>